<dbReference type="InterPro" id="IPR011990">
    <property type="entry name" value="TPR-like_helical_dom_sf"/>
</dbReference>
<dbReference type="SUPFAM" id="SSF48452">
    <property type="entry name" value="TPR-like"/>
    <property type="match status" value="1"/>
</dbReference>
<dbReference type="Pfam" id="PF03704">
    <property type="entry name" value="BTAD"/>
    <property type="match status" value="1"/>
</dbReference>
<dbReference type="InterPro" id="IPR051677">
    <property type="entry name" value="AfsR-DnrI-RedD_regulator"/>
</dbReference>
<dbReference type="EMBL" id="QEKW01000009">
    <property type="protein sequence ID" value="PVZ08184.1"/>
    <property type="molecule type" value="Genomic_DNA"/>
</dbReference>
<reference evidence="2 3" key="1">
    <citation type="submission" date="2018-04" db="EMBL/GenBank/DDBJ databases">
        <title>Genomic Encyclopedia of Type Strains, Phase IV (KMG-IV): sequencing the most valuable type-strain genomes for metagenomic binning, comparative biology and taxonomic classification.</title>
        <authorList>
            <person name="Goeker M."/>
        </authorList>
    </citation>
    <scope>NUCLEOTIDE SEQUENCE [LARGE SCALE GENOMIC DNA]</scope>
    <source>
        <strain evidence="2 3">DSM 45771</strain>
    </source>
</reference>
<comment type="caution">
    <text evidence="2">The sequence shown here is derived from an EMBL/GenBank/DDBJ whole genome shotgun (WGS) entry which is preliminary data.</text>
</comment>
<dbReference type="PANTHER" id="PTHR35807">
    <property type="entry name" value="TRANSCRIPTIONAL REGULATOR REDD-RELATED"/>
    <property type="match status" value="1"/>
</dbReference>
<dbReference type="AlphaFoldDB" id="A0A2U1F7N5"/>
<protein>
    <submittedName>
        <fullName evidence="2">Transcriptional activator</fullName>
    </submittedName>
</protein>
<evidence type="ECO:0000313" key="2">
    <source>
        <dbReference type="EMBL" id="PVZ08184.1"/>
    </source>
</evidence>
<dbReference type="SMART" id="SM01043">
    <property type="entry name" value="BTAD"/>
    <property type="match status" value="1"/>
</dbReference>
<accession>A0A2U1F7N5</accession>
<feature type="domain" description="Bacterial transcriptional activator" evidence="1">
    <location>
        <begin position="52"/>
        <end position="193"/>
    </location>
</feature>
<keyword evidence="3" id="KW-1185">Reference proteome</keyword>
<proteinExistence type="predicted"/>
<dbReference type="Proteomes" id="UP000245639">
    <property type="component" value="Unassembled WGS sequence"/>
</dbReference>
<organism evidence="2 3">
    <name type="scientific">Actinomycetospora cinnamomea</name>
    <dbReference type="NCBI Taxonomy" id="663609"/>
    <lineage>
        <taxon>Bacteria</taxon>
        <taxon>Bacillati</taxon>
        <taxon>Actinomycetota</taxon>
        <taxon>Actinomycetes</taxon>
        <taxon>Pseudonocardiales</taxon>
        <taxon>Pseudonocardiaceae</taxon>
        <taxon>Actinomycetospora</taxon>
    </lineage>
</organism>
<evidence type="ECO:0000313" key="3">
    <source>
        <dbReference type="Proteomes" id="UP000245639"/>
    </source>
</evidence>
<name>A0A2U1F7N5_9PSEU</name>
<evidence type="ECO:0000259" key="1">
    <source>
        <dbReference type="SMART" id="SM01043"/>
    </source>
</evidence>
<dbReference type="Gene3D" id="1.25.40.10">
    <property type="entry name" value="Tetratricopeptide repeat domain"/>
    <property type="match status" value="1"/>
</dbReference>
<gene>
    <name evidence="2" type="ORF">C8D89_10967</name>
</gene>
<sequence>MTRRRVAGYLWSEATERRAQGSLRTALWRLNQDTNVLCAGPNVVGLAPDVWVDVDAVMSEIRALTRTDTPIGATLCMSGGRVLERRDLLPEWDEDWVVLERERLRQLRMHALEELATLWAGEGRWREALDAALQAVSLEPLRESAHRVVIGIHLREGNLIEAVRHFDAYRLLVRREMGIAPTSRLTELISAACTENSIPEMRAHRSMTNR</sequence>
<dbReference type="InterPro" id="IPR005158">
    <property type="entry name" value="BTAD"/>
</dbReference>